<dbReference type="EMBL" id="CP136426">
    <property type="protein sequence ID" value="WOC51782.1"/>
    <property type="molecule type" value="Genomic_DNA"/>
</dbReference>
<keyword evidence="2" id="KW-1185">Reference proteome</keyword>
<evidence type="ECO:0000313" key="1">
    <source>
        <dbReference type="EMBL" id="WOC51782.1"/>
    </source>
</evidence>
<gene>
    <name evidence="1" type="ORF">BPO_1135</name>
</gene>
<dbReference type="Proteomes" id="UP001432059">
    <property type="component" value="Chromosome"/>
</dbReference>
<accession>A0AAU0F0T2</accession>
<organism evidence="1 2">
    <name type="scientific">Bergeyella porcorum</name>
    <dbReference type="NCBI Taxonomy" id="1735111"/>
    <lineage>
        <taxon>Bacteria</taxon>
        <taxon>Pseudomonadati</taxon>
        <taxon>Bacteroidota</taxon>
        <taxon>Flavobacteriia</taxon>
        <taxon>Flavobacteriales</taxon>
        <taxon>Weeksellaceae</taxon>
        <taxon>Bergeyella</taxon>
    </lineage>
</organism>
<reference evidence="1" key="1">
    <citation type="submission" date="2023-10" db="EMBL/GenBank/DDBJ databases">
        <title>Characterization and whole genome sequencing of a novel strain of Bergeyella porcorum QD2021 isolated from pig.</title>
        <authorList>
            <person name="Liu G."/>
            <person name="Chen C."/>
            <person name="Han X."/>
        </authorList>
    </citation>
    <scope>NUCLEOTIDE SEQUENCE</scope>
    <source>
        <strain evidence="1">QD2021</strain>
    </source>
</reference>
<dbReference type="AlphaFoldDB" id="A0AAU0F0T2"/>
<dbReference type="KEGG" id="bpor:BPO_1135"/>
<sequence>MNFEHKNISIVQEKYIDENKQGEAYAIADKEGIYQKTIFGKLWLPDELF</sequence>
<protein>
    <submittedName>
        <fullName evidence="1">Uncharacterized protein</fullName>
    </submittedName>
</protein>
<name>A0AAU0F0T2_9FLAO</name>
<evidence type="ECO:0000313" key="2">
    <source>
        <dbReference type="Proteomes" id="UP001432059"/>
    </source>
</evidence>
<proteinExistence type="predicted"/>